<dbReference type="InterPro" id="IPR016181">
    <property type="entry name" value="Acyl_CoA_acyltransferase"/>
</dbReference>
<dbReference type="SUPFAM" id="SSF55729">
    <property type="entry name" value="Acyl-CoA N-acyltransferases (Nat)"/>
    <property type="match status" value="1"/>
</dbReference>
<dbReference type="EMBL" id="JACHXF010000002">
    <property type="protein sequence ID" value="MBB3093796.1"/>
    <property type="molecule type" value="Genomic_DNA"/>
</dbReference>
<sequence length="66" mass="7233">MTEEISIARPADLGAVMAAGLRRAAEDGLPAVVETSKPANVDLYRRAGWRVLSEFSSPFPTWIMTR</sequence>
<evidence type="ECO:0000313" key="1">
    <source>
        <dbReference type="EMBL" id="MBB3093796.1"/>
    </source>
</evidence>
<accession>A0A7W5ACK6</accession>
<keyword evidence="1" id="KW-0808">Transferase</keyword>
<dbReference type="Proteomes" id="UP000590749">
    <property type="component" value="Unassembled WGS sequence"/>
</dbReference>
<dbReference type="GO" id="GO:0016740">
    <property type="term" value="F:transferase activity"/>
    <property type="evidence" value="ECO:0007669"/>
    <property type="project" value="UniProtKB-KW"/>
</dbReference>
<evidence type="ECO:0000313" key="2">
    <source>
        <dbReference type="Proteomes" id="UP000590749"/>
    </source>
</evidence>
<name>A0A7W5ACK6_9ACTN</name>
<dbReference type="AlphaFoldDB" id="A0A7W5ACK6"/>
<dbReference type="RefSeq" id="WP_372441835.1">
    <property type="nucleotide sequence ID" value="NZ_BMPW01000002.1"/>
</dbReference>
<organism evidence="1 2">
    <name type="scientific">Actinoplanes campanulatus</name>
    <dbReference type="NCBI Taxonomy" id="113559"/>
    <lineage>
        <taxon>Bacteria</taxon>
        <taxon>Bacillati</taxon>
        <taxon>Actinomycetota</taxon>
        <taxon>Actinomycetes</taxon>
        <taxon>Micromonosporales</taxon>
        <taxon>Micromonosporaceae</taxon>
        <taxon>Actinoplanes</taxon>
    </lineage>
</organism>
<dbReference type="Gene3D" id="3.40.630.30">
    <property type="match status" value="1"/>
</dbReference>
<keyword evidence="2" id="KW-1185">Reference proteome</keyword>
<reference evidence="1 2" key="1">
    <citation type="submission" date="2020-08" db="EMBL/GenBank/DDBJ databases">
        <title>Genomic Encyclopedia of Type Strains, Phase III (KMG-III): the genomes of soil and plant-associated and newly described type strains.</title>
        <authorList>
            <person name="Whitman W."/>
        </authorList>
    </citation>
    <scope>NUCLEOTIDE SEQUENCE [LARGE SCALE GENOMIC DNA]</scope>
    <source>
        <strain evidence="1 2">CECT 3287</strain>
    </source>
</reference>
<comment type="caution">
    <text evidence="1">The sequence shown here is derived from an EMBL/GenBank/DDBJ whole genome shotgun (WGS) entry which is preliminary data.</text>
</comment>
<gene>
    <name evidence="1" type="ORF">FHR83_001445</name>
</gene>
<protein>
    <submittedName>
        <fullName evidence="1">Putative acetyltransferase</fullName>
    </submittedName>
</protein>
<proteinExistence type="predicted"/>